<dbReference type="InterPro" id="IPR018763">
    <property type="entry name" value="DUF2334"/>
</dbReference>
<dbReference type="GO" id="GO:0005975">
    <property type="term" value="P:carbohydrate metabolic process"/>
    <property type="evidence" value="ECO:0007669"/>
    <property type="project" value="InterPro"/>
</dbReference>
<dbReference type="CDD" id="cd11374">
    <property type="entry name" value="CE4_u10"/>
    <property type="match status" value="1"/>
</dbReference>
<dbReference type="InterPro" id="IPR011330">
    <property type="entry name" value="Glyco_hydro/deAcase_b/a-brl"/>
</dbReference>
<name>A0A839RM76_9ACTN</name>
<sequence>MTVWSMNAELLVSISGIRDTTVELADGFAAELDKRGIPVSLLVAPRLKGKYRLVRDEATQEWLRARHARGDAILLHGYDQAATKKRRAEFAALPAHEAMLRLIAADRVMEEAGLRTRLFAPPRWIASEGALLMLPRVGFRLCADLTSIRDLERGTSVRARVLGVGEGFLAEPWWCRALVMSAERVARRNGTVRLAIKANHLERTGPRQAFLDAIDLSQHHGARPATYRWPYDRQQSTAA</sequence>
<evidence type="ECO:0008006" key="3">
    <source>
        <dbReference type="Google" id="ProtNLM"/>
    </source>
</evidence>
<protein>
    <recommendedName>
        <fullName evidence="3">Deacetylase</fullName>
    </recommendedName>
</protein>
<evidence type="ECO:0000313" key="2">
    <source>
        <dbReference type="Proteomes" id="UP000567922"/>
    </source>
</evidence>
<proteinExistence type="predicted"/>
<reference evidence="1 2" key="1">
    <citation type="submission" date="2020-08" db="EMBL/GenBank/DDBJ databases">
        <title>Sequencing the genomes of 1000 actinobacteria strains.</title>
        <authorList>
            <person name="Klenk H.-P."/>
        </authorList>
    </citation>
    <scope>NUCLEOTIDE SEQUENCE [LARGE SCALE GENOMIC DNA]</scope>
    <source>
        <strain evidence="1 2">DSM 45258</strain>
    </source>
</reference>
<dbReference type="AlphaFoldDB" id="A0A839RM76"/>
<evidence type="ECO:0000313" key="1">
    <source>
        <dbReference type="EMBL" id="MBB3037409.1"/>
    </source>
</evidence>
<keyword evidence="2" id="KW-1185">Reference proteome</keyword>
<dbReference type="Gene3D" id="3.20.20.370">
    <property type="entry name" value="Glycoside hydrolase/deacetylase"/>
    <property type="match status" value="1"/>
</dbReference>
<dbReference type="EMBL" id="JACHWS010000002">
    <property type="protein sequence ID" value="MBB3037409.1"/>
    <property type="molecule type" value="Genomic_DNA"/>
</dbReference>
<dbReference type="Proteomes" id="UP000567922">
    <property type="component" value="Unassembled WGS sequence"/>
</dbReference>
<organism evidence="1 2">
    <name type="scientific">Hoyosella altamirensis</name>
    <dbReference type="NCBI Taxonomy" id="616997"/>
    <lineage>
        <taxon>Bacteria</taxon>
        <taxon>Bacillati</taxon>
        <taxon>Actinomycetota</taxon>
        <taxon>Actinomycetes</taxon>
        <taxon>Mycobacteriales</taxon>
        <taxon>Hoyosellaceae</taxon>
        <taxon>Hoyosella</taxon>
    </lineage>
</organism>
<dbReference type="SUPFAM" id="SSF88713">
    <property type="entry name" value="Glycoside hydrolase/deacetylase"/>
    <property type="match status" value="1"/>
</dbReference>
<comment type="caution">
    <text evidence="1">The sequence shown here is derived from an EMBL/GenBank/DDBJ whole genome shotgun (WGS) entry which is preliminary data.</text>
</comment>
<dbReference type="Pfam" id="PF10096">
    <property type="entry name" value="DUF2334"/>
    <property type="match status" value="1"/>
</dbReference>
<accession>A0A839RM76</accession>
<gene>
    <name evidence="1" type="ORF">FHU29_001858</name>
</gene>